<dbReference type="InterPro" id="IPR000600">
    <property type="entry name" value="ROK"/>
</dbReference>
<dbReference type="PANTHER" id="PTHR18964:SF149">
    <property type="entry name" value="BIFUNCTIONAL UDP-N-ACETYLGLUCOSAMINE 2-EPIMERASE_N-ACETYLMANNOSAMINE KINASE"/>
    <property type="match status" value="1"/>
</dbReference>
<dbReference type="PANTHER" id="PTHR18964">
    <property type="entry name" value="ROK (REPRESSOR, ORF, KINASE) FAMILY"/>
    <property type="match status" value="1"/>
</dbReference>
<evidence type="ECO:0000313" key="3">
    <source>
        <dbReference type="Proteomes" id="UP000718630"/>
    </source>
</evidence>
<comment type="caution">
    <text evidence="2">The sequence shown here is derived from an EMBL/GenBank/DDBJ whole genome shotgun (WGS) entry which is preliminary data.</text>
</comment>
<name>A0A929QYT0_9ACTO</name>
<dbReference type="InterPro" id="IPR043129">
    <property type="entry name" value="ATPase_NBD"/>
</dbReference>
<dbReference type="EMBL" id="JABZFZ010000462">
    <property type="protein sequence ID" value="MBF0940731.1"/>
    <property type="molecule type" value="Genomic_DNA"/>
</dbReference>
<evidence type="ECO:0000313" key="2">
    <source>
        <dbReference type="EMBL" id="MBF0940731.1"/>
    </source>
</evidence>
<comment type="similarity">
    <text evidence="1">Belongs to the ROK (NagC/XylR) family.</text>
</comment>
<protein>
    <submittedName>
        <fullName evidence="2">ROK family protein</fullName>
    </submittedName>
</protein>
<sequence>MDIGGTTVKSVLVGQDGSVLTAAGPCATPVGDVPALVGTVVGLVRDLDAGRGLPVGVCVPGIVDEAHGVGVLSANLGWRGAPLRRLLSDALGSPIALGHDVRCGALAESLWGVGEADMLYVAIGTGIASALIIDSRPCPAPAWAGEIGQIVVEDPDSPGRRTPLEQIASASAIARRAAEAGMIGPGAGAREAEERAQEPDGGPAAMVFASAMSLLGAQLGIVRHQVGDVPLVIGGGLSKGGPLVYDNLVRGAASVTGRMPLPRIVPAALGPASQALGAAALALRGAHGPSAPTRH</sequence>
<evidence type="ECO:0000256" key="1">
    <source>
        <dbReference type="ARBA" id="ARBA00006479"/>
    </source>
</evidence>
<dbReference type="AlphaFoldDB" id="A0A929QYT0"/>
<dbReference type="SUPFAM" id="SSF53067">
    <property type="entry name" value="Actin-like ATPase domain"/>
    <property type="match status" value="1"/>
</dbReference>
<dbReference type="Pfam" id="PF00480">
    <property type="entry name" value="ROK"/>
    <property type="match status" value="1"/>
</dbReference>
<organism evidence="2 3">
    <name type="scientific">Schaalia georgiae</name>
    <dbReference type="NCBI Taxonomy" id="52768"/>
    <lineage>
        <taxon>Bacteria</taxon>
        <taxon>Bacillati</taxon>
        <taxon>Actinomycetota</taxon>
        <taxon>Actinomycetes</taxon>
        <taxon>Actinomycetales</taxon>
        <taxon>Actinomycetaceae</taxon>
        <taxon>Schaalia</taxon>
    </lineage>
</organism>
<reference evidence="2" key="1">
    <citation type="submission" date="2020-04" db="EMBL/GenBank/DDBJ databases">
        <title>Deep metagenomics examines the oral microbiome during advanced dental caries in children, revealing novel taxa and co-occurrences with host molecules.</title>
        <authorList>
            <person name="Baker J.L."/>
            <person name="Morton J.T."/>
            <person name="Dinis M."/>
            <person name="Alvarez R."/>
            <person name="Tran N.C."/>
            <person name="Knight R."/>
            <person name="Edlund A."/>
        </authorList>
    </citation>
    <scope>NUCLEOTIDE SEQUENCE</scope>
    <source>
        <strain evidence="2">JCVI_32_bin.64</strain>
    </source>
</reference>
<gene>
    <name evidence="2" type="ORF">HXK03_07660</name>
</gene>
<dbReference type="CDD" id="cd23763">
    <property type="entry name" value="ASKHA_ATPase_ROK"/>
    <property type="match status" value="1"/>
</dbReference>
<accession>A0A929QYT0</accession>
<proteinExistence type="inferred from homology"/>
<dbReference type="Gene3D" id="3.30.420.40">
    <property type="match status" value="2"/>
</dbReference>
<dbReference type="Proteomes" id="UP000718630">
    <property type="component" value="Unassembled WGS sequence"/>
</dbReference>